<organism evidence="2 3">
    <name type="scientific">Plakobranchus ocellatus</name>
    <dbReference type="NCBI Taxonomy" id="259542"/>
    <lineage>
        <taxon>Eukaryota</taxon>
        <taxon>Metazoa</taxon>
        <taxon>Spiralia</taxon>
        <taxon>Lophotrochozoa</taxon>
        <taxon>Mollusca</taxon>
        <taxon>Gastropoda</taxon>
        <taxon>Heterobranchia</taxon>
        <taxon>Euthyneura</taxon>
        <taxon>Panpulmonata</taxon>
        <taxon>Sacoglossa</taxon>
        <taxon>Placobranchoidea</taxon>
        <taxon>Plakobranchidae</taxon>
        <taxon>Plakobranchus</taxon>
    </lineage>
</organism>
<dbReference type="AlphaFoldDB" id="A0AAV3YVP6"/>
<comment type="caution">
    <text evidence="2">The sequence shown here is derived from an EMBL/GenBank/DDBJ whole genome shotgun (WGS) entry which is preliminary data.</text>
</comment>
<feature type="compositionally biased region" description="Polar residues" evidence="1">
    <location>
        <begin position="10"/>
        <end position="19"/>
    </location>
</feature>
<feature type="region of interest" description="Disordered" evidence="1">
    <location>
        <begin position="1"/>
        <end position="63"/>
    </location>
</feature>
<evidence type="ECO:0000313" key="3">
    <source>
        <dbReference type="Proteomes" id="UP000735302"/>
    </source>
</evidence>
<gene>
    <name evidence="2" type="ORF">PoB_001296100</name>
</gene>
<evidence type="ECO:0000256" key="1">
    <source>
        <dbReference type="SAM" id="MobiDB-lite"/>
    </source>
</evidence>
<name>A0AAV3YVP6_9GAST</name>
<reference evidence="2 3" key="1">
    <citation type="journal article" date="2021" name="Elife">
        <title>Chloroplast acquisition without the gene transfer in kleptoplastic sea slugs, Plakobranchus ocellatus.</title>
        <authorList>
            <person name="Maeda T."/>
            <person name="Takahashi S."/>
            <person name="Yoshida T."/>
            <person name="Shimamura S."/>
            <person name="Takaki Y."/>
            <person name="Nagai Y."/>
            <person name="Toyoda A."/>
            <person name="Suzuki Y."/>
            <person name="Arimoto A."/>
            <person name="Ishii H."/>
            <person name="Satoh N."/>
            <person name="Nishiyama T."/>
            <person name="Hasebe M."/>
            <person name="Maruyama T."/>
            <person name="Minagawa J."/>
            <person name="Obokata J."/>
            <person name="Shigenobu S."/>
        </authorList>
    </citation>
    <scope>NUCLEOTIDE SEQUENCE [LARGE SCALE GENOMIC DNA]</scope>
</reference>
<proteinExistence type="predicted"/>
<dbReference type="Proteomes" id="UP000735302">
    <property type="component" value="Unassembled WGS sequence"/>
</dbReference>
<feature type="compositionally biased region" description="Polar residues" evidence="1">
    <location>
        <begin position="38"/>
        <end position="53"/>
    </location>
</feature>
<accession>A0AAV3YVP6</accession>
<evidence type="ECO:0000313" key="2">
    <source>
        <dbReference type="EMBL" id="GFN86455.1"/>
    </source>
</evidence>
<protein>
    <submittedName>
        <fullName evidence="2">Uncharacterized protein</fullName>
    </submittedName>
</protein>
<dbReference type="EMBL" id="BLXT01001518">
    <property type="protein sequence ID" value="GFN86455.1"/>
    <property type="molecule type" value="Genomic_DNA"/>
</dbReference>
<keyword evidence="3" id="KW-1185">Reference proteome</keyword>
<sequence length="158" mass="17029">MSSTDKRFSNDGNFSQLDQGSAPPATLNPTIMADAISRDSNTPSLNPVSNGGRLSNKRDGKESHGICYGDPVSNRGRFLQVSITCHMVLFGFCIIAYPQQGDLRLSGPPSEQGACCGATGSCNIKDVRYKPRLIILTTLQRRKLNGGIGNKKVIKTEI</sequence>